<dbReference type="Pfam" id="PF07731">
    <property type="entry name" value="Cu-oxidase_2"/>
    <property type="match status" value="1"/>
</dbReference>
<keyword evidence="2" id="KW-0479">Metal-binding</keyword>
<dbReference type="Pfam" id="PF00394">
    <property type="entry name" value="Cu-oxidase"/>
    <property type="match status" value="1"/>
</dbReference>
<gene>
    <name evidence="9" type="ORF">GA0074694_5935</name>
</gene>
<dbReference type="PANTHER" id="PTHR48267:SF1">
    <property type="entry name" value="BILIRUBIN OXIDASE"/>
    <property type="match status" value="1"/>
</dbReference>
<feature type="compositionally biased region" description="Basic and acidic residues" evidence="5">
    <location>
        <begin position="31"/>
        <end position="43"/>
    </location>
</feature>
<dbReference type="SUPFAM" id="SSF49503">
    <property type="entry name" value="Cupredoxins"/>
    <property type="match status" value="3"/>
</dbReference>
<keyword evidence="9" id="KW-0132">Cell division</keyword>
<evidence type="ECO:0000256" key="3">
    <source>
        <dbReference type="ARBA" id="ARBA00023002"/>
    </source>
</evidence>
<dbReference type="STRING" id="47866.GA0074694_5935"/>
<dbReference type="InterPro" id="IPR028871">
    <property type="entry name" value="BlueCu_1_BS"/>
</dbReference>
<name>A0A1C6SP97_9ACTN</name>
<dbReference type="RefSeq" id="WP_245714966.1">
    <property type="nucleotide sequence ID" value="NZ_FMHU01000002.1"/>
</dbReference>
<accession>A0A1C6SP97</accession>
<feature type="domain" description="Plastocyanin-like" evidence="6">
    <location>
        <begin position="259"/>
        <end position="320"/>
    </location>
</feature>
<comment type="similarity">
    <text evidence="1">Belongs to the multicopper oxidase family.</text>
</comment>
<organism evidence="9 10">
    <name type="scientific">Micromonospora inyonensis</name>
    <dbReference type="NCBI Taxonomy" id="47866"/>
    <lineage>
        <taxon>Bacteria</taxon>
        <taxon>Bacillati</taxon>
        <taxon>Actinomycetota</taxon>
        <taxon>Actinomycetes</taxon>
        <taxon>Micromonosporales</taxon>
        <taxon>Micromonosporaceae</taxon>
        <taxon>Micromonospora</taxon>
    </lineage>
</organism>
<dbReference type="EMBL" id="FMHU01000002">
    <property type="protein sequence ID" value="SCL31278.1"/>
    <property type="molecule type" value="Genomic_DNA"/>
</dbReference>
<protein>
    <submittedName>
        <fullName evidence="9">Multicopper oxidase with three cupredoxin domains (Includes cell division protein FtsP and spore coat protein CotA)</fullName>
    </submittedName>
</protein>
<keyword evidence="10" id="KW-1185">Reference proteome</keyword>
<reference evidence="10" key="1">
    <citation type="submission" date="2016-06" db="EMBL/GenBank/DDBJ databases">
        <authorList>
            <person name="Varghese N."/>
        </authorList>
    </citation>
    <scope>NUCLEOTIDE SEQUENCE [LARGE SCALE GENOMIC DNA]</scope>
    <source>
        <strain evidence="10">DSM 46123</strain>
    </source>
</reference>
<dbReference type="GO" id="GO:0051301">
    <property type="term" value="P:cell division"/>
    <property type="evidence" value="ECO:0007669"/>
    <property type="project" value="UniProtKB-KW"/>
</dbReference>
<evidence type="ECO:0000259" key="7">
    <source>
        <dbReference type="Pfam" id="PF07731"/>
    </source>
</evidence>
<sequence length="494" mass="53170">MDRRRMLTLGGLAVGGVAAVSSAVSVSAALKGEDRTAERHAHGDAGGGGTDARTVAAAPLVEPFSVAMPVPPVLRPTYVGSTSDLYQLPVRAGTVEILPGLATPVVGYNGQFVGPTIRARKGRAVALQVTNQLTNPTNVHLHGGFTPAVHDGHPMDFIAPGATRSYAYPNLQHATTLWYHDHSHHAEAEHIYRGLHGFYLIEDDAERALGLPSGQYDIPILLRDALIGADGSLVFDPTNADNRPHILANGKPQPYLRVTGRRYRFRLLNASLHRIFRLRLDRGQLIQIGTDGGLLPAPLAVSEVRLTPGERVEVVVDFAGQPAGTRVVLEDTSGPVIGFDVTGPATDDSRVPDRLIPLPALPAATVTRDVALSFDPSKLAFTVNGKTYDATRVDVQVVNGTTEIWRVTNRDTAFGIHHNFHLHLVQFRLLDRDGVPPAPGEAGWKDTVHVPPGSTVRVQATFSGFTGKYAFHCHFPEHSSLGMMAQFEVVNKTA</sequence>
<keyword evidence="9" id="KW-0131">Cell cycle</keyword>
<dbReference type="Proteomes" id="UP000198906">
    <property type="component" value="Unassembled WGS sequence"/>
</dbReference>
<dbReference type="InterPro" id="IPR002355">
    <property type="entry name" value="Cu_oxidase_Cu_BS"/>
</dbReference>
<dbReference type="CDD" id="cd13890">
    <property type="entry name" value="CuRO_3_CueO_FtsP"/>
    <property type="match status" value="1"/>
</dbReference>
<dbReference type="Gene3D" id="2.60.40.420">
    <property type="entry name" value="Cupredoxins - blue copper proteins"/>
    <property type="match status" value="3"/>
</dbReference>
<evidence type="ECO:0000256" key="4">
    <source>
        <dbReference type="ARBA" id="ARBA00023008"/>
    </source>
</evidence>
<evidence type="ECO:0000259" key="6">
    <source>
        <dbReference type="Pfam" id="PF00394"/>
    </source>
</evidence>
<dbReference type="GO" id="GO:0005507">
    <property type="term" value="F:copper ion binding"/>
    <property type="evidence" value="ECO:0007669"/>
    <property type="project" value="InterPro"/>
</dbReference>
<proteinExistence type="inferred from homology"/>
<feature type="region of interest" description="Disordered" evidence="5">
    <location>
        <begin position="31"/>
        <end position="52"/>
    </location>
</feature>
<evidence type="ECO:0000259" key="8">
    <source>
        <dbReference type="Pfam" id="PF07732"/>
    </source>
</evidence>
<feature type="domain" description="Plastocyanin-like" evidence="7">
    <location>
        <begin position="377"/>
        <end position="491"/>
    </location>
</feature>
<dbReference type="PANTHER" id="PTHR48267">
    <property type="entry name" value="CUPREDOXIN SUPERFAMILY PROTEIN"/>
    <property type="match status" value="1"/>
</dbReference>
<dbReference type="PROSITE" id="PS00196">
    <property type="entry name" value="COPPER_BLUE"/>
    <property type="match status" value="1"/>
</dbReference>
<evidence type="ECO:0000256" key="5">
    <source>
        <dbReference type="SAM" id="MobiDB-lite"/>
    </source>
</evidence>
<dbReference type="InterPro" id="IPR045087">
    <property type="entry name" value="Cu-oxidase_fam"/>
</dbReference>
<dbReference type="AlphaFoldDB" id="A0A1C6SP97"/>
<keyword evidence="9" id="KW-0946">Virion</keyword>
<keyword evidence="3" id="KW-0560">Oxidoreductase</keyword>
<dbReference type="GO" id="GO:0016491">
    <property type="term" value="F:oxidoreductase activity"/>
    <property type="evidence" value="ECO:0007669"/>
    <property type="project" value="UniProtKB-KW"/>
</dbReference>
<evidence type="ECO:0000256" key="2">
    <source>
        <dbReference type="ARBA" id="ARBA00022723"/>
    </source>
</evidence>
<dbReference type="InterPro" id="IPR008972">
    <property type="entry name" value="Cupredoxin"/>
</dbReference>
<dbReference type="Pfam" id="PF07732">
    <property type="entry name" value="Cu-oxidase_3"/>
    <property type="match status" value="1"/>
</dbReference>
<dbReference type="PROSITE" id="PS00080">
    <property type="entry name" value="MULTICOPPER_OXIDASE2"/>
    <property type="match status" value="1"/>
</dbReference>
<dbReference type="InterPro" id="IPR011706">
    <property type="entry name" value="Cu-oxidase_C"/>
</dbReference>
<evidence type="ECO:0000256" key="1">
    <source>
        <dbReference type="ARBA" id="ARBA00010609"/>
    </source>
</evidence>
<evidence type="ECO:0000313" key="10">
    <source>
        <dbReference type="Proteomes" id="UP000198906"/>
    </source>
</evidence>
<dbReference type="InterPro" id="IPR011707">
    <property type="entry name" value="Cu-oxidase-like_N"/>
</dbReference>
<dbReference type="InterPro" id="IPR001117">
    <property type="entry name" value="Cu-oxidase_2nd"/>
</dbReference>
<keyword evidence="4" id="KW-0186">Copper</keyword>
<feature type="domain" description="Plastocyanin-like" evidence="8">
    <location>
        <begin position="91"/>
        <end position="205"/>
    </location>
</feature>
<evidence type="ECO:0000313" key="9">
    <source>
        <dbReference type="EMBL" id="SCL31278.1"/>
    </source>
</evidence>
<keyword evidence="9" id="KW-0167">Capsid protein</keyword>